<organism evidence="1 2">
    <name type="scientific">Desulfobacca acetoxidans (strain ATCC 700848 / DSM 11109 / ASRB2)</name>
    <dbReference type="NCBI Taxonomy" id="880072"/>
    <lineage>
        <taxon>Bacteria</taxon>
        <taxon>Pseudomonadati</taxon>
        <taxon>Thermodesulfobacteriota</taxon>
        <taxon>Desulfobaccia</taxon>
        <taxon>Desulfobaccales</taxon>
        <taxon>Desulfobaccaceae</taxon>
        <taxon>Desulfobacca</taxon>
    </lineage>
</organism>
<dbReference type="STRING" id="880072.Desac_2398"/>
<sequence length="542" mass="60942">MQTIAILALFIWAGLLFSPTPVPALAPEDLIIVYNRNLPESKAVASYYADKRRVPAENLLAVDVPPGENFIRDDYERQLAEPVRRKVQQFQTGGRHPAILLVYGIPLRVDDLLFSHWFNLDQEFLTLAQTKAQELVNLCWRLTNQLDVLLGEAKLPAGETPPPSEVVRHTRETVERAGQFLQKKPVRRGFDLKRTNIAAQMIKLTGSEPEFEAFRQKALRQGKGAHVSLPPQFHHYVLLKTGQEEAGFRGVLPETALELAPSIRHTNGLLGELQFWEQVIHIYQNPQTKAAVDSELALVLAGPYQIAQWLPNPLQARYDRLPFIRGIRDATLMVGRLDGPSPEIAKRLVDDALAVEQTGLSGTFYIDARGLPDKPDSGGYGRFDGHLRNLYDILKEQTSLPVVLDNKPTLFPQGSCPQAALYCGWYSLREYVDAFTWKQGAVAFHVASSECTTLRRHGSNVWCKRLLEKGVAATLGPVAEPYLNSFPLPDDFFPLLLTGKLPLLEVYFRTIPYLSWRQVLIGDPLYNPFREKPVLQTGISLQ</sequence>
<gene>
    <name evidence="1" type="ordered locus">Desac_2398</name>
</gene>
<dbReference type="OrthoDB" id="9771443at2"/>
<proteinExistence type="predicted"/>
<dbReference type="EMBL" id="CP002629">
    <property type="protein sequence ID" value="AEB10219.1"/>
    <property type="molecule type" value="Genomic_DNA"/>
</dbReference>
<dbReference type="NCBIfam" id="TIGR03790">
    <property type="entry name" value="TIGR03790 family protein"/>
    <property type="match status" value="1"/>
</dbReference>
<reference evidence="2" key="2">
    <citation type="submission" date="2011-03" db="EMBL/GenBank/DDBJ databases">
        <title>The complete genome of Desulfobacca acetoxidans DSM 11109.</title>
        <authorList>
            <consortium name="US DOE Joint Genome Institute (JGI-PGF)"/>
            <person name="Lucas S."/>
            <person name="Copeland A."/>
            <person name="Lapidus A."/>
            <person name="Bruce D."/>
            <person name="Goodwin L."/>
            <person name="Pitluck S."/>
            <person name="Peters L."/>
            <person name="Kyrpides N."/>
            <person name="Mavromatis K."/>
            <person name="Ivanova N."/>
            <person name="Ovchinnikova G."/>
            <person name="Teshima H."/>
            <person name="Detter J.C."/>
            <person name="Han C."/>
            <person name="Land M."/>
            <person name="Hauser L."/>
            <person name="Markowitz V."/>
            <person name="Cheng J.-F."/>
            <person name="Hugenholtz P."/>
            <person name="Woyke T."/>
            <person name="Wu D."/>
            <person name="Spring S."/>
            <person name="Schueler E."/>
            <person name="Brambilla E."/>
            <person name="Klenk H.-P."/>
            <person name="Eisen J.A."/>
        </authorList>
    </citation>
    <scope>NUCLEOTIDE SEQUENCE [LARGE SCALE GENOMIC DNA]</scope>
    <source>
        <strain evidence="2">ATCC 700848 / DSM 11109 / ASRB2</strain>
    </source>
</reference>
<protein>
    <recommendedName>
        <fullName evidence="3">TIGR03790 family protein</fullName>
    </recommendedName>
</protein>
<dbReference type="Proteomes" id="UP000000483">
    <property type="component" value="Chromosome"/>
</dbReference>
<evidence type="ECO:0000313" key="2">
    <source>
        <dbReference type="Proteomes" id="UP000000483"/>
    </source>
</evidence>
<dbReference type="AlphaFoldDB" id="F2NFV0"/>
<dbReference type="InterPro" id="IPR022265">
    <property type="entry name" value="CHP03790"/>
</dbReference>
<dbReference type="HOGENOM" id="CLU_483867_0_0_7"/>
<dbReference type="KEGG" id="dao:Desac_2398"/>
<keyword evidence="2" id="KW-1185">Reference proteome</keyword>
<evidence type="ECO:0000313" key="1">
    <source>
        <dbReference type="EMBL" id="AEB10219.1"/>
    </source>
</evidence>
<dbReference type="eggNOG" id="COG0457">
    <property type="taxonomic scope" value="Bacteria"/>
</dbReference>
<accession>F2NFV0</accession>
<dbReference type="RefSeq" id="WP_013707328.1">
    <property type="nucleotide sequence ID" value="NC_015388.1"/>
</dbReference>
<name>F2NFV0_DESAR</name>
<reference evidence="1 2" key="1">
    <citation type="journal article" date="2011" name="Stand. Genomic Sci.">
        <title>Complete genome sequence of the acetate-degrading sulfate reducer Desulfobacca acetoxidans type strain (ASRB2).</title>
        <authorList>
            <person name="Goker M."/>
            <person name="Teshima H."/>
            <person name="Lapidus A."/>
            <person name="Nolan M."/>
            <person name="Lucas S."/>
            <person name="Hammon N."/>
            <person name="Deshpande S."/>
            <person name="Cheng J.F."/>
            <person name="Tapia R."/>
            <person name="Han C."/>
            <person name="Goodwin L."/>
            <person name="Pitluck S."/>
            <person name="Huntemann M."/>
            <person name="Liolios K."/>
            <person name="Ivanova N."/>
            <person name="Pagani I."/>
            <person name="Mavromatis K."/>
            <person name="Ovchinikova G."/>
            <person name="Pati A."/>
            <person name="Chen A."/>
            <person name="Palaniappan K."/>
            <person name="Land M."/>
            <person name="Hauser L."/>
            <person name="Brambilla E.M."/>
            <person name="Rohde M."/>
            <person name="Spring S."/>
            <person name="Detter J.C."/>
            <person name="Woyke T."/>
            <person name="Bristow J."/>
            <person name="Eisen J.A."/>
            <person name="Markowitz V."/>
            <person name="Hugenholtz P."/>
            <person name="Kyrpides N.C."/>
            <person name="Klenk H.P."/>
        </authorList>
    </citation>
    <scope>NUCLEOTIDE SEQUENCE [LARGE SCALE GENOMIC DNA]</scope>
    <source>
        <strain evidence="2">ATCC 700848 / DSM 11109 / ASRB2</strain>
    </source>
</reference>
<evidence type="ECO:0008006" key="3">
    <source>
        <dbReference type="Google" id="ProtNLM"/>
    </source>
</evidence>